<dbReference type="SUPFAM" id="SSF52518">
    <property type="entry name" value="Thiamin diphosphate-binding fold (THDP-binding)"/>
    <property type="match status" value="1"/>
</dbReference>
<evidence type="ECO:0000259" key="4">
    <source>
        <dbReference type="Pfam" id="PF00676"/>
    </source>
</evidence>
<comment type="cofactor">
    <cofactor evidence="1">
        <name>thiamine diphosphate</name>
        <dbReference type="ChEBI" id="CHEBI:58937"/>
    </cofactor>
</comment>
<accession>A0AA52EJ80</accession>
<dbReference type="Gene3D" id="3.40.50.970">
    <property type="match status" value="1"/>
</dbReference>
<dbReference type="PANTHER" id="PTHR11516">
    <property type="entry name" value="PYRUVATE DEHYDROGENASE E1 COMPONENT, ALPHA SUBUNIT BACTERIAL AND ORGANELLAR"/>
    <property type="match status" value="1"/>
</dbReference>
<dbReference type="RefSeq" id="WP_310800021.1">
    <property type="nucleotide sequence ID" value="NZ_CP123872.1"/>
</dbReference>
<dbReference type="PANTHER" id="PTHR11516:SF41">
    <property type="entry name" value="3-METHYL-2-OXOBUTANOATE DEHYDROGENASE SUBUNIT ALPHA"/>
    <property type="match status" value="1"/>
</dbReference>
<keyword evidence="3" id="KW-0786">Thiamine pyrophosphate</keyword>
<organism evidence="5 6">
    <name type="scientific">Temperatibacter marinus</name>
    <dbReference type="NCBI Taxonomy" id="1456591"/>
    <lineage>
        <taxon>Bacteria</taxon>
        <taxon>Pseudomonadati</taxon>
        <taxon>Pseudomonadota</taxon>
        <taxon>Alphaproteobacteria</taxon>
        <taxon>Kordiimonadales</taxon>
        <taxon>Temperatibacteraceae</taxon>
        <taxon>Temperatibacter</taxon>
    </lineage>
</organism>
<evidence type="ECO:0000256" key="1">
    <source>
        <dbReference type="ARBA" id="ARBA00001964"/>
    </source>
</evidence>
<evidence type="ECO:0000256" key="2">
    <source>
        <dbReference type="ARBA" id="ARBA00023002"/>
    </source>
</evidence>
<keyword evidence="6" id="KW-1185">Reference proteome</keyword>
<dbReference type="GO" id="GO:0006086">
    <property type="term" value="P:pyruvate decarboxylation to acetyl-CoA"/>
    <property type="evidence" value="ECO:0007669"/>
    <property type="project" value="TreeGrafter"/>
</dbReference>
<name>A0AA52EJ80_9PROT</name>
<evidence type="ECO:0000313" key="5">
    <source>
        <dbReference type="EMBL" id="WND04158.1"/>
    </source>
</evidence>
<dbReference type="GO" id="GO:0004739">
    <property type="term" value="F:pyruvate dehydrogenase (acetyl-transferring) activity"/>
    <property type="evidence" value="ECO:0007669"/>
    <property type="project" value="TreeGrafter"/>
</dbReference>
<reference evidence="5" key="1">
    <citation type="submission" date="2023-04" db="EMBL/GenBank/DDBJ databases">
        <title>Complete genome sequence of Temperatibacter marinus.</title>
        <authorList>
            <person name="Rong J.-C."/>
            <person name="Yi M.-L."/>
            <person name="Zhao Q."/>
        </authorList>
    </citation>
    <scope>NUCLEOTIDE SEQUENCE</scope>
    <source>
        <strain evidence="5">NBRC 110045</strain>
    </source>
</reference>
<dbReference type="AlphaFoldDB" id="A0AA52EJ80"/>
<sequence>MIEDYQKMLTIRLIEQKLTELYDAGRVPGLIHPALGGEALAVGVAHLLTPGIDMIFSSHRCHGHALAGGIDIKGMIREILGRSDGINKGRAGTQHLNDPRAPENGSLFVSGNGIVGGQVPLALGAALSAKRRQTGGMAVVFFGDGAVNQGGVLESLNLAMMQKLPVLFICENNGVALSTASSHAAAEQDFSARAQAVGMQSLKINGRDLGAVKSGLADRLSFIRGGAPLFLEASVDRLCGHFHQDEERYRQTKPMINSPDDPLVIMKDYLMSEGLDEDEIYHITDSQTALISTLLKEAVQ</sequence>
<dbReference type="CDD" id="cd02000">
    <property type="entry name" value="TPP_E1_PDC_ADC_BCADC"/>
    <property type="match status" value="1"/>
</dbReference>
<keyword evidence="2" id="KW-0560">Oxidoreductase</keyword>
<evidence type="ECO:0000313" key="6">
    <source>
        <dbReference type="Proteomes" id="UP001268683"/>
    </source>
</evidence>
<dbReference type="InterPro" id="IPR050642">
    <property type="entry name" value="PDH_E1_Alpha_Subunit"/>
</dbReference>
<proteinExistence type="predicted"/>
<protein>
    <submittedName>
        <fullName evidence="5">Thiamine pyrophosphate-dependent dehydrogenase E1 component subunit alpha</fullName>
    </submittedName>
</protein>
<gene>
    <name evidence="5" type="ORF">QGN29_05245</name>
</gene>
<feature type="domain" description="Dehydrogenase E1 component" evidence="4">
    <location>
        <begin position="7"/>
        <end position="291"/>
    </location>
</feature>
<dbReference type="InterPro" id="IPR001017">
    <property type="entry name" value="DH_E1"/>
</dbReference>
<evidence type="ECO:0000256" key="3">
    <source>
        <dbReference type="ARBA" id="ARBA00023052"/>
    </source>
</evidence>
<dbReference type="KEGG" id="tmk:QGN29_05245"/>
<dbReference type="Pfam" id="PF00676">
    <property type="entry name" value="E1_dh"/>
    <property type="match status" value="1"/>
</dbReference>
<dbReference type="EMBL" id="CP123872">
    <property type="protein sequence ID" value="WND04158.1"/>
    <property type="molecule type" value="Genomic_DNA"/>
</dbReference>
<dbReference type="Proteomes" id="UP001268683">
    <property type="component" value="Chromosome"/>
</dbReference>
<dbReference type="InterPro" id="IPR029061">
    <property type="entry name" value="THDP-binding"/>
</dbReference>